<dbReference type="Proteomes" id="UP000287651">
    <property type="component" value="Unassembled WGS sequence"/>
</dbReference>
<dbReference type="EMBL" id="AMZH03014813">
    <property type="protein sequence ID" value="RRT47003.1"/>
    <property type="molecule type" value="Genomic_DNA"/>
</dbReference>
<evidence type="ECO:0000313" key="2">
    <source>
        <dbReference type="EMBL" id="RRT47003.1"/>
    </source>
</evidence>
<protein>
    <submittedName>
        <fullName evidence="2">Uncharacterized protein</fullName>
    </submittedName>
</protein>
<keyword evidence="1" id="KW-0472">Membrane</keyword>
<comment type="caution">
    <text evidence="2">The sequence shown here is derived from an EMBL/GenBank/DDBJ whole genome shotgun (WGS) entry which is preliminary data.</text>
</comment>
<keyword evidence="1" id="KW-1133">Transmembrane helix</keyword>
<accession>A0A426Y5G7</accession>
<proteinExistence type="predicted"/>
<dbReference type="AlphaFoldDB" id="A0A426Y5G7"/>
<reference evidence="2 3" key="1">
    <citation type="journal article" date="2014" name="Agronomy (Basel)">
        <title>A Draft Genome Sequence for Ensete ventricosum, the Drought-Tolerant Tree Against Hunger.</title>
        <authorList>
            <person name="Harrison J."/>
            <person name="Moore K.A."/>
            <person name="Paszkiewicz K."/>
            <person name="Jones T."/>
            <person name="Grant M."/>
            <person name="Ambacheew D."/>
            <person name="Muzemil S."/>
            <person name="Studholme D.J."/>
        </authorList>
    </citation>
    <scope>NUCLEOTIDE SEQUENCE [LARGE SCALE GENOMIC DNA]</scope>
</reference>
<name>A0A426Y5G7_ENSVE</name>
<keyword evidence="1" id="KW-0812">Transmembrane</keyword>
<evidence type="ECO:0000313" key="3">
    <source>
        <dbReference type="Proteomes" id="UP000287651"/>
    </source>
</evidence>
<feature type="transmembrane region" description="Helical" evidence="1">
    <location>
        <begin position="150"/>
        <end position="175"/>
    </location>
</feature>
<gene>
    <name evidence="2" type="ORF">B296_00023434</name>
</gene>
<organism evidence="2 3">
    <name type="scientific">Ensete ventricosum</name>
    <name type="common">Abyssinian banana</name>
    <name type="synonym">Musa ensete</name>
    <dbReference type="NCBI Taxonomy" id="4639"/>
    <lineage>
        <taxon>Eukaryota</taxon>
        <taxon>Viridiplantae</taxon>
        <taxon>Streptophyta</taxon>
        <taxon>Embryophyta</taxon>
        <taxon>Tracheophyta</taxon>
        <taxon>Spermatophyta</taxon>
        <taxon>Magnoliopsida</taxon>
        <taxon>Liliopsida</taxon>
        <taxon>Zingiberales</taxon>
        <taxon>Musaceae</taxon>
        <taxon>Ensete</taxon>
    </lineage>
</organism>
<evidence type="ECO:0000256" key="1">
    <source>
        <dbReference type="SAM" id="Phobius"/>
    </source>
</evidence>
<sequence>MVSSLLLRPPPPSAACLRHVATTSPGPLLWRPVGVPTRVSLLRESKWLPLLWSGEKRRRLSNTITNSVTACFYNANDKLKPTSSGDDEVFSVTAVVLGVIYGITNTFQPLPDDVFRYGGFLRWICKMMLSNDYDGILLDLKEPFDLRDGWLLWAGVGLLGALIAIALTGFALNIFSGENPQREVRYCLWSFVVK</sequence>